<evidence type="ECO:0000259" key="1">
    <source>
        <dbReference type="Pfam" id="PF13843"/>
    </source>
</evidence>
<name>A0AAU9UGV5_EUPED</name>
<dbReference type="PANTHER" id="PTHR47272">
    <property type="entry name" value="DDE_TNP_1_7 DOMAIN-CONTAINING PROTEIN"/>
    <property type="match status" value="1"/>
</dbReference>
<dbReference type="InterPro" id="IPR029526">
    <property type="entry name" value="PGBD"/>
</dbReference>
<reference evidence="2" key="1">
    <citation type="submission" date="2022-03" db="EMBL/GenBank/DDBJ databases">
        <authorList>
            <person name="Tunstrom K."/>
        </authorList>
    </citation>
    <scope>NUCLEOTIDE SEQUENCE</scope>
</reference>
<evidence type="ECO:0000313" key="3">
    <source>
        <dbReference type="Proteomes" id="UP001153954"/>
    </source>
</evidence>
<organism evidence="2 3">
    <name type="scientific">Euphydryas editha</name>
    <name type="common">Edith's checkerspot</name>
    <dbReference type="NCBI Taxonomy" id="104508"/>
    <lineage>
        <taxon>Eukaryota</taxon>
        <taxon>Metazoa</taxon>
        <taxon>Ecdysozoa</taxon>
        <taxon>Arthropoda</taxon>
        <taxon>Hexapoda</taxon>
        <taxon>Insecta</taxon>
        <taxon>Pterygota</taxon>
        <taxon>Neoptera</taxon>
        <taxon>Endopterygota</taxon>
        <taxon>Lepidoptera</taxon>
        <taxon>Glossata</taxon>
        <taxon>Ditrysia</taxon>
        <taxon>Papilionoidea</taxon>
        <taxon>Nymphalidae</taxon>
        <taxon>Nymphalinae</taxon>
        <taxon>Euphydryas</taxon>
    </lineage>
</organism>
<dbReference type="EMBL" id="CAKOGL010000019">
    <property type="protein sequence ID" value="CAH2098353.1"/>
    <property type="molecule type" value="Genomic_DNA"/>
</dbReference>
<protein>
    <recommendedName>
        <fullName evidence="1">PiggyBac transposable element-derived protein domain-containing protein</fullName>
    </recommendedName>
</protein>
<evidence type="ECO:0000313" key="2">
    <source>
        <dbReference type="EMBL" id="CAH2098353.1"/>
    </source>
</evidence>
<comment type="caution">
    <text evidence="2">The sequence shown here is derived from an EMBL/GenBank/DDBJ whole genome shotgun (WGS) entry which is preliminary data.</text>
</comment>
<dbReference type="Proteomes" id="UP001153954">
    <property type="component" value="Unassembled WGS sequence"/>
</dbReference>
<feature type="domain" description="PiggyBac transposable element-derived protein" evidence="1">
    <location>
        <begin position="4"/>
        <end position="264"/>
    </location>
</feature>
<gene>
    <name evidence="2" type="ORF">EEDITHA_LOCUS13474</name>
</gene>
<dbReference type="Pfam" id="PF13843">
    <property type="entry name" value="DDE_Tnp_1_7"/>
    <property type="match status" value="1"/>
</dbReference>
<proteinExistence type="predicted"/>
<keyword evidence="3" id="KW-1185">Reference proteome</keyword>
<dbReference type="PANTHER" id="PTHR47272:SF2">
    <property type="entry name" value="PIGGYBAC TRANSPOSABLE ELEMENT-DERIVED PROTEIN 3-LIKE"/>
    <property type="match status" value="1"/>
</dbReference>
<accession>A0AAU9UGV5</accession>
<sequence length="396" mass="45370">MRKNDLLWKVRPVLDRVLQGCHRQIREQKISIDEMIIPFTGACPMRQYCPGKPNPTGLKAFILANPNGLVCDVRIYQGKKTGTKTGHGEFNVGESAVLTLTETLVPGHIIYCDRFFTSIKLIDELQKRGFKCAGTIMKNRLPKYLLHNLQTDKQLAKQGRGSYDVLVREDEQIALTKWYDNKSVMFLSSIHAAETIDECRRYDRKTRSYVHVKRPEVVKQYNSNMGGVDLTDRLLAVCPSRMRTKKWTVRFISHFIDLSIVNAWINYKADQKMQGVRSHKILQLRAFKQSISEKILDDYLLSENEIERATEESLDVMEEKVSKTTKRGRPPVKAIPSTSLRQRGSLHLPAMGTSQHRCRQKSCVMKTTIYCQACDLPLCLTAKRNCFADFHLVGSN</sequence>
<dbReference type="AlphaFoldDB" id="A0AAU9UGV5"/>